<name>A0A3N1VT04_9BACT</name>
<dbReference type="PRINTS" id="PR00502">
    <property type="entry name" value="NUDIXFAMILY"/>
</dbReference>
<comment type="similarity">
    <text evidence="2 17">Belongs to the Nudix hydrolase family.</text>
</comment>
<dbReference type="EMBL" id="RJVA01000009">
    <property type="protein sequence ID" value="ROR02967.1"/>
    <property type="molecule type" value="Genomic_DNA"/>
</dbReference>
<dbReference type="GO" id="GO:0046872">
    <property type="term" value="F:metal ion binding"/>
    <property type="evidence" value="ECO:0007669"/>
    <property type="project" value="UniProtKB-KW"/>
</dbReference>
<evidence type="ECO:0000256" key="6">
    <source>
        <dbReference type="ARBA" id="ARBA00022763"/>
    </source>
</evidence>
<dbReference type="PANTHER" id="PTHR47707:SF1">
    <property type="entry name" value="NUDIX HYDROLASE FAMILY PROTEIN"/>
    <property type="match status" value="1"/>
</dbReference>
<evidence type="ECO:0000259" key="18">
    <source>
        <dbReference type="PROSITE" id="PS51462"/>
    </source>
</evidence>
<dbReference type="GO" id="GO:0008413">
    <property type="term" value="F:8-oxo-7,8-dihydroguanosine triphosphate pyrophosphatase activity"/>
    <property type="evidence" value="ECO:0007669"/>
    <property type="project" value="TreeGrafter"/>
</dbReference>
<keyword evidence="6" id="KW-0227">DNA damage</keyword>
<keyword evidence="8" id="KW-0460">Magnesium</keyword>
<dbReference type="Pfam" id="PF00293">
    <property type="entry name" value="NUDIX"/>
    <property type="match status" value="1"/>
</dbReference>
<keyword evidence="4" id="KW-0235">DNA replication</keyword>
<evidence type="ECO:0000313" key="20">
    <source>
        <dbReference type="Proteomes" id="UP000276223"/>
    </source>
</evidence>
<keyword evidence="3" id="KW-0515">Mutator protein</keyword>
<gene>
    <name evidence="19" type="ORF">EDC27_0221</name>
</gene>
<dbReference type="Proteomes" id="UP000276223">
    <property type="component" value="Unassembled WGS sequence"/>
</dbReference>
<dbReference type="RefSeq" id="WP_123288770.1">
    <property type="nucleotide sequence ID" value="NZ_RJVA01000009.1"/>
</dbReference>
<dbReference type="InterPro" id="IPR047127">
    <property type="entry name" value="MutT-like"/>
</dbReference>
<keyword evidence="5" id="KW-0479">Metal-binding</keyword>
<dbReference type="InterPro" id="IPR020084">
    <property type="entry name" value="NUDIX_hydrolase_CS"/>
</dbReference>
<dbReference type="PROSITE" id="PS51462">
    <property type="entry name" value="NUDIX"/>
    <property type="match status" value="1"/>
</dbReference>
<evidence type="ECO:0000256" key="12">
    <source>
        <dbReference type="ARBA" id="ARBA00038905"/>
    </source>
</evidence>
<dbReference type="PROSITE" id="PS00893">
    <property type="entry name" value="NUDIX_BOX"/>
    <property type="match status" value="1"/>
</dbReference>
<dbReference type="GO" id="GO:0006260">
    <property type="term" value="P:DNA replication"/>
    <property type="evidence" value="ECO:0007669"/>
    <property type="project" value="UniProtKB-KW"/>
</dbReference>
<dbReference type="OrthoDB" id="9810648at2"/>
<dbReference type="Gene3D" id="3.90.79.10">
    <property type="entry name" value="Nucleoside Triphosphate Pyrophosphohydrolase"/>
    <property type="match status" value="1"/>
</dbReference>
<evidence type="ECO:0000256" key="3">
    <source>
        <dbReference type="ARBA" id="ARBA00022457"/>
    </source>
</evidence>
<dbReference type="PANTHER" id="PTHR47707">
    <property type="entry name" value="8-OXO-DGTP DIPHOSPHATASE"/>
    <property type="match status" value="1"/>
</dbReference>
<proteinExistence type="inferred from homology"/>
<evidence type="ECO:0000256" key="16">
    <source>
        <dbReference type="ARBA" id="ARBA00042798"/>
    </source>
</evidence>
<dbReference type="GO" id="GO:0044715">
    <property type="term" value="F:8-oxo-dGDP phosphatase activity"/>
    <property type="evidence" value="ECO:0007669"/>
    <property type="project" value="TreeGrafter"/>
</dbReference>
<protein>
    <recommendedName>
        <fullName evidence="13">8-oxo-dGTP diphosphatase</fullName>
        <ecNumber evidence="12">3.6.1.55</ecNumber>
    </recommendedName>
    <alternativeName>
        <fullName evidence="16">7,8-dihydro-8-oxoguanine-triphosphatase</fullName>
    </alternativeName>
    <alternativeName>
        <fullName evidence="15">Mutator protein MutT</fullName>
    </alternativeName>
    <alternativeName>
        <fullName evidence="14">dGTP pyrophosphohydrolase</fullName>
    </alternativeName>
</protein>
<dbReference type="CDD" id="cd03425">
    <property type="entry name" value="NUDIX_MutT_NudA_like"/>
    <property type="match status" value="1"/>
</dbReference>
<reference evidence="19 20" key="1">
    <citation type="submission" date="2018-11" db="EMBL/GenBank/DDBJ databases">
        <title>Genomic Encyclopedia of Type Strains, Phase IV (KMG-IV): sequencing the most valuable type-strain genomes for metagenomic binning, comparative biology and taxonomic classification.</title>
        <authorList>
            <person name="Goeker M."/>
        </authorList>
    </citation>
    <scope>NUCLEOTIDE SEQUENCE [LARGE SCALE GENOMIC DNA]</scope>
    <source>
        <strain evidence="19 20">DSM 22027</strain>
    </source>
</reference>
<dbReference type="SUPFAM" id="SSF55811">
    <property type="entry name" value="Nudix"/>
    <property type="match status" value="1"/>
</dbReference>
<evidence type="ECO:0000256" key="4">
    <source>
        <dbReference type="ARBA" id="ARBA00022705"/>
    </source>
</evidence>
<evidence type="ECO:0000256" key="2">
    <source>
        <dbReference type="ARBA" id="ARBA00005582"/>
    </source>
</evidence>
<accession>A0A3N1VT04</accession>
<comment type="catalytic activity">
    <reaction evidence="11">
        <text>8-oxo-GTP + H2O = 8-oxo-GMP + diphosphate + H(+)</text>
        <dbReference type="Rhea" id="RHEA:67616"/>
        <dbReference type="ChEBI" id="CHEBI:15377"/>
        <dbReference type="ChEBI" id="CHEBI:15378"/>
        <dbReference type="ChEBI" id="CHEBI:33019"/>
        <dbReference type="ChEBI" id="CHEBI:143553"/>
        <dbReference type="ChEBI" id="CHEBI:145694"/>
    </reaction>
</comment>
<organism evidence="19 20">
    <name type="scientific">Desulfosoma caldarium</name>
    <dbReference type="NCBI Taxonomy" id="610254"/>
    <lineage>
        <taxon>Bacteria</taxon>
        <taxon>Pseudomonadati</taxon>
        <taxon>Thermodesulfobacteriota</taxon>
        <taxon>Syntrophobacteria</taxon>
        <taxon>Syntrophobacterales</taxon>
        <taxon>Syntrophobacteraceae</taxon>
        <taxon>Desulfosoma</taxon>
    </lineage>
</organism>
<comment type="catalytic activity">
    <reaction evidence="10">
        <text>8-oxo-dGTP + H2O = 8-oxo-dGMP + diphosphate + H(+)</text>
        <dbReference type="Rhea" id="RHEA:31575"/>
        <dbReference type="ChEBI" id="CHEBI:15377"/>
        <dbReference type="ChEBI" id="CHEBI:15378"/>
        <dbReference type="ChEBI" id="CHEBI:33019"/>
        <dbReference type="ChEBI" id="CHEBI:63224"/>
        <dbReference type="ChEBI" id="CHEBI:77896"/>
        <dbReference type="EC" id="3.6.1.55"/>
    </reaction>
</comment>
<dbReference type="GO" id="GO:0035539">
    <property type="term" value="F:8-oxo-7,8-dihydrodeoxyguanosine triphosphate pyrophosphatase activity"/>
    <property type="evidence" value="ECO:0007669"/>
    <property type="project" value="UniProtKB-EC"/>
</dbReference>
<dbReference type="AlphaFoldDB" id="A0A3N1VT04"/>
<feature type="domain" description="Nudix hydrolase" evidence="18">
    <location>
        <begin position="1"/>
        <end position="127"/>
    </location>
</feature>
<comment type="cofactor">
    <cofactor evidence="1">
        <name>Mg(2+)</name>
        <dbReference type="ChEBI" id="CHEBI:18420"/>
    </cofactor>
</comment>
<dbReference type="InterPro" id="IPR015797">
    <property type="entry name" value="NUDIX_hydrolase-like_dom_sf"/>
</dbReference>
<keyword evidence="20" id="KW-1185">Reference proteome</keyword>
<evidence type="ECO:0000256" key="9">
    <source>
        <dbReference type="ARBA" id="ARBA00023204"/>
    </source>
</evidence>
<dbReference type="GO" id="GO:0006281">
    <property type="term" value="P:DNA repair"/>
    <property type="evidence" value="ECO:0007669"/>
    <property type="project" value="UniProtKB-KW"/>
</dbReference>
<dbReference type="EC" id="3.6.1.55" evidence="12"/>
<evidence type="ECO:0000256" key="13">
    <source>
        <dbReference type="ARBA" id="ARBA00040794"/>
    </source>
</evidence>
<evidence type="ECO:0000256" key="17">
    <source>
        <dbReference type="RuleBase" id="RU003476"/>
    </source>
</evidence>
<evidence type="ECO:0000256" key="5">
    <source>
        <dbReference type="ARBA" id="ARBA00022723"/>
    </source>
</evidence>
<evidence type="ECO:0000256" key="15">
    <source>
        <dbReference type="ARBA" id="ARBA00041979"/>
    </source>
</evidence>
<keyword evidence="7 17" id="KW-0378">Hydrolase</keyword>
<comment type="caution">
    <text evidence="19">The sequence shown here is derived from an EMBL/GenBank/DDBJ whole genome shotgun (WGS) entry which is preliminary data.</text>
</comment>
<evidence type="ECO:0000256" key="14">
    <source>
        <dbReference type="ARBA" id="ARBA00041592"/>
    </source>
</evidence>
<evidence type="ECO:0000256" key="1">
    <source>
        <dbReference type="ARBA" id="ARBA00001946"/>
    </source>
</evidence>
<evidence type="ECO:0000256" key="8">
    <source>
        <dbReference type="ARBA" id="ARBA00022842"/>
    </source>
</evidence>
<evidence type="ECO:0000256" key="11">
    <source>
        <dbReference type="ARBA" id="ARBA00036904"/>
    </source>
</evidence>
<evidence type="ECO:0000256" key="7">
    <source>
        <dbReference type="ARBA" id="ARBA00022801"/>
    </source>
</evidence>
<dbReference type="InterPro" id="IPR000086">
    <property type="entry name" value="NUDIX_hydrolase_dom"/>
</dbReference>
<dbReference type="InterPro" id="IPR020476">
    <property type="entry name" value="Nudix_hydrolase"/>
</dbReference>
<evidence type="ECO:0000256" key="10">
    <source>
        <dbReference type="ARBA" id="ARBA00035861"/>
    </source>
</evidence>
<dbReference type="GO" id="GO:0044716">
    <property type="term" value="F:8-oxo-GDP phosphatase activity"/>
    <property type="evidence" value="ECO:0007669"/>
    <property type="project" value="TreeGrafter"/>
</dbReference>
<keyword evidence="9" id="KW-0234">DNA repair</keyword>
<evidence type="ECO:0000313" key="19">
    <source>
        <dbReference type="EMBL" id="ROR02967.1"/>
    </source>
</evidence>
<sequence length="132" mass="14852">MMQKTVTAAILEQDGCVLLAQRPSSDALAFLWEFPGGTVEPGETLEECLCREILEELGIRVEVVSFFGESRHCDGRAEIRLMAYKVRWISGHICPSVHADVRWVPIADMRRYALAPADRPFARRLLDEHGGL</sequence>